<sequence>MRSQISRRQVLRLLGAGTAGAALTACVPAAPAAAPADDAMAEPEGFDWQRYAGTELRYVGETQPLSDHVLSILPKFEEMTGIKVNTEILPWAQMVQKIRVELMASNEDMDVFQLPAGAEERNVWFDAGWLNDIGPWVDDPSMTHEDYDLWEDMGQDYLMAGYSSRGSLVSVPMQMSAMIGYYRKDLFEEYGIDGPPTTFEELEAAAATVQEQSGGDVFGITMRGKPPVPTSVFKGFLGGMGIMWEDEDGVPLMDSEEAIAAFDFYGRLLRLYGPPGSPNIDHVGAVNIFSQGKAGMIIDDAVFRKDFQDPSKSTVAGNIGYFLMPAGPNGQRASAGGWSITVGGLSQKKEASWYLLQFISNKESMLKYVLDGGAVPRRSPYETEAYKTQATQDDLDFVQVLLDSRAIGDFSPPAPPSIINLMRARESIAQVIVTSIEGGDVVAAAQKSQEELLEMLEEQEE</sequence>
<dbReference type="EMBL" id="VXRG01000053">
    <property type="protein sequence ID" value="MXY93011.1"/>
    <property type="molecule type" value="Genomic_DNA"/>
</dbReference>
<dbReference type="SUPFAM" id="SSF53850">
    <property type="entry name" value="Periplasmic binding protein-like II"/>
    <property type="match status" value="1"/>
</dbReference>
<dbReference type="PANTHER" id="PTHR43649">
    <property type="entry name" value="ARABINOSE-BINDING PROTEIN-RELATED"/>
    <property type="match status" value="1"/>
</dbReference>
<comment type="caution">
    <text evidence="2">The sequence shown here is derived from an EMBL/GenBank/DDBJ whole genome shotgun (WGS) entry which is preliminary data.</text>
</comment>
<feature type="chain" id="PRO_5025377766" evidence="1">
    <location>
        <begin position="22"/>
        <end position="461"/>
    </location>
</feature>
<dbReference type="Gene3D" id="3.40.190.10">
    <property type="entry name" value="Periplasmic binding protein-like II"/>
    <property type="match status" value="2"/>
</dbReference>
<name>A0A6B0YRX9_9CHLR</name>
<dbReference type="PANTHER" id="PTHR43649:SF12">
    <property type="entry name" value="DIACETYLCHITOBIOSE BINDING PROTEIN DASA"/>
    <property type="match status" value="1"/>
</dbReference>
<evidence type="ECO:0000256" key="1">
    <source>
        <dbReference type="SAM" id="SignalP"/>
    </source>
</evidence>
<feature type="signal peptide" evidence="1">
    <location>
        <begin position="1"/>
        <end position="21"/>
    </location>
</feature>
<reference evidence="2" key="1">
    <citation type="submission" date="2019-09" db="EMBL/GenBank/DDBJ databases">
        <title>Characterisation of the sponge microbiome using genome-centric metagenomics.</title>
        <authorList>
            <person name="Engelberts J.P."/>
            <person name="Robbins S.J."/>
            <person name="De Goeij J.M."/>
            <person name="Aranda M."/>
            <person name="Bell S.C."/>
            <person name="Webster N.S."/>
        </authorList>
    </citation>
    <scope>NUCLEOTIDE SEQUENCE</scope>
    <source>
        <strain evidence="2">SB0664_bin_27</strain>
    </source>
</reference>
<dbReference type="InterPro" id="IPR050490">
    <property type="entry name" value="Bact_solute-bd_prot1"/>
</dbReference>
<evidence type="ECO:0000313" key="2">
    <source>
        <dbReference type="EMBL" id="MXY93011.1"/>
    </source>
</evidence>
<organism evidence="2">
    <name type="scientific">Caldilineaceae bacterium SB0664_bin_27</name>
    <dbReference type="NCBI Taxonomy" id="2605260"/>
    <lineage>
        <taxon>Bacteria</taxon>
        <taxon>Bacillati</taxon>
        <taxon>Chloroflexota</taxon>
        <taxon>Caldilineae</taxon>
        <taxon>Caldilineales</taxon>
        <taxon>Caldilineaceae</taxon>
    </lineage>
</organism>
<dbReference type="CDD" id="cd13585">
    <property type="entry name" value="PBP2_TMBP_like"/>
    <property type="match status" value="1"/>
</dbReference>
<dbReference type="AlphaFoldDB" id="A0A6B0YRX9"/>
<dbReference type="PROSITE" id="PS51318">
    <property type="entry name" value="TAT"/>
    <property type="match status" value="1"/>
</dbReference>
<dbReference type="PROSITE" id="PS51257">
    <property type="entry name" value="PROKAR_LIPOPROTEIN"/>
    <property type="match status" value="1"/>
</dbReference>
<proteinExistence type="predicted"/>
<dbReference type="InterPro" id="IPR006311">
    <property type="entry name" value="TAT_signal"/>
</dbReference>
<dbReference type="Pfam" id="PF01547">
    <property type="entry name" value="SBP_bac_1"/>
    <property type="match status" value="1"/>
</dbReference>
<dbReference type="InterPro" id="IPR006059">
    <property type="entry name" value="SBP"/>
</dbReference>
<gene>
    <name evidence="2" type="ORF">F4Y42_06120</name>
</gene>
<keyword evidence="1" id="KW-0732">Signal</keyword>
<accession>A0A6B0YRX9</accession>
<protein>
    <submittedName>
        <fullName evidence="2">Sugar ABC transporter substrate-binding protein</fullName>
    </submittedName>
</protein>